<keyword evidence="6" id="KW-1133">Transmembrane helix</keyword>
<evidence type="ECO:0000256" key="2">
    <source>
        <dbReference type="ARBA" id="ARBA00010617"/>
    </source>
</evidence>
<evidence type="ECO:0000313" key="14">
    <source>
        <dbReference type="Proteomes" id="UP001632038"/>
    </source>
</evidence>
<dbReference type="Gene3D" id="1.10.630.10">
    <property type="entry name" value="Cytochrome P450"/>
    <property type="match status" value="1"/>
</dbReference>
<comment type="cofactor">
    <cofactor evidence="11">
        <name>heme</name>
        <dbReference type="ChEBI" id="CHEBI:30413"/>
    </cofactor>
</comment>
<dbReference type="GO" id="GO:0016020">
    <property type="term" value="C:membrane"/>
    <property type="evidence" value="ECO:0007669"/>
    <property type="project" value="UniProtKB-SubCell"/>
</dbReference>
<dbReference type="Pfam" id="PF00067">
    <property type="entry name" value="p450"/>
    <property type="match status" value="1"/>
</dbReference>
<dbReference type="AlphaFoldDB" id="A0ABD3CVD3"/>
<dbReference type="InterPro" id="IPR017972">
    <property type="entry name" value="Cyt_P450_CS"/>
</dbReference>
<sequence>MKQRRGCGGIDMFRDILDVLLDYTQEEGPLGFTRFDVKLLITWIMAELLHYPTILSKLKHELSEKLLPGKPVQEQDIPQLPYLTAVIKETMRLHPASPLLLPHRAERDSMIQGYTIPKHTRVLVNFWSMSMDPAYWDEHARFDPDRFLNSDNVGFRGSSDFKFVPFGAGRRVCPGLELLE</sequence>
<dbReference type="GO" id="GO:0046872">
    <property type="term" value="F:metal ion binding"/>
    <property type="evidence" value="ECO:0007669"/>
    <property type="project" value="UniProtKB-KW"/>
</dbReference>
<accession>A0ABD3CVD3</accession>
<dbReference type="GO" id="GO:0004497">
    <property type="term" value="F:monooxygenase activity"/>
    <property type="evidence" value="ECO:0007669"/>
    <property type="project" value="UniProtKB-KW"/>
</dbReference>
<keyword evidence="14" id="KW-1185">Reference proteome</keyword>
<evidence type="ECO:0000256" key="10">
    <source>
        <dbReference type="ARBA" id="ARBA00023136"/>
    </source>
</evidence>
<keyword evidence="10" id="KW-0472">Membrane</keyword>
<evidence type="ECO:0000256" key="8">
    <source>
        <dbReference type="ARBA" id="ARBA00023004"/>
    </source>
</evidence>
<dbReference type="PANTHER" id="PTHR47950">
    <property type="entry name" value="CYTOCHROME P450, FAMILY 76, SUBFAMILY C, POLYPEPTIDE 5-RELATED"/>
    <property type="match status" value="1"/>
</dbReference>
<organism evidence="13 14">
    <name type="scientific">Castilleja foliolosa</name>
    <dbReference type="NCBI Taxonomy" id="1961234"/>
    <lineage>
        <taxon>Eukaryota</taxon>
        <taxon>Viridiplantae</taxon>
        <taxon>Streptophyta</taxon>
        <taxon>Embryophyta</taxon>
        <taxon>Tracheophyta</taxon>
        <taxon>Spermatophyta</taxon>
        <taxon>Magnoliopsida</taxon>
        <taxon>eudicotyledons</taxon>
        <taxon>Gunneridae</taxon>
        <taxon>Pentapetalae</taxon>
        <taxon>asterids</taxon>
        <taxon>lamiids</taxon>
        <taxon>Lamiales</taxon>
        <taxon>Orobanchaceae</taxon>
        <taxon>Pedicularideae</taxon>
        <taxon>Castillejinae</taxon>
        <taxon>Castilleja</taxon>
    </lineage>
</organism>
<evidence type="ECO:0000256" key="1">
    <source>
        <dbReference type="ARBA" id="ARBA00004167"/>
    </source>
</evidence>
<dbReference type="PRINTS" id="PR00385">
    <property type="entry name" value="P450"/>
</dbReference>
<dbReference type="InterPro" id="IPR001128">
    <property type="entry name" value="Cyt_P450"/>
</dbReference>
<comment type="caution">
    <text evidence="13">The sequence shown here is derived from an EMBL/GenBank/DDBJ whole genome shotgun (WGS) entry which is preliminary data.</text>
</comment>
<evidence type="ECO:0000313" key="13">
    <source>
        <dbReference type="EMBL" id="KAL3633509.1"/>
    </source>
</evidence>
<dbReference type="InterPro" id="IPR036396">
    <property type="entry name" value="Cyt_P450_sf"/>
</dbReference>
<evidence type="ECO:0000256" key="9">
    <source>
        <dbReference type="ARBA" id="ARBA00023033"/>
    </source>
</evidence>
<evidence type="ECO:0000256" key="4">
    <source>
        <dbReference type="ARBA" id="ARBA00022692"/>
    </source>
</evidence>
<evidence type="ECO:0000256" key="3">
    <source>
        <dbReference type="ARBA" id="ARBA00022617"/>
    </source>
</evidence>
<dbReference type="EMBL" id="JAVIJP010000029">
    <property type="protein sequence ID" value="KAL3633509.1"/>
    <property type="molecule type" value="Genomic_DNA"/>
</dbReference>
<dbReference type="PRINTS" id="PR00463">
    <property type="entry name" value="EP450I"/>
</dbReference>
<dbReference type="SUPFAM" id="SSF48264">
    <property type="entry name" value="Cytochrome P450"/>
    <property type="match status" value="1"/>
</dbReference>
<comment type="similarity">
    <text evidence="2 12">Belongs to the cytochrome P450 family.</text>
</comment>
<comment type="subcellular location">
    <subcellularLocation>
        <location evidence="1">Membrane</location>
        <topology evidence="1">Single-pass membrane protein</topology>
    </subcellularLocation>
</comment>
<evidence type="ECO:0000256" key="12">
    <source>
        <dbReference type="RuleBase" id="RU000461"/>
    </source>
</evidence>
<keyword evidence="4" id="KW-0812">Transmembrane</keyword>
<feature type="binding site" description="axial binding residue" evidence="11">
    <location>
        <position position="173"/>
    </location>
    <ligand>
        <name>heme</name>
        <dbReference type="ChEBI" id="CHEBI:30413"/>
    </ligand>
    <ligandPart>
        <name>Fe</name>
        <dbReference type="ChEBI" id="CHEBI:18248"/>
    </ligandPart>
</feature>
<keyword evidence="9 12" id="KW-0503">Monooxygenase</keyword>
<keyword evidence="3 11" id="KW-0349">Heme</keyword>
<reference evidence="14" key="1">
    <citation type="journal article" date="2024" name="IScience">
        <title>Strigolactones Initiate the Formation of Haustorium-like Structures in Castilleja.</title>
        <authorList>
            <person name="Buerger M."/>
            <person name="Peterson D."/>
            <person name="Chory J."/>
        </authorList>
    </citation>
    <scope>NUCLEOTIDE SEQUENCE [LARGE SCALE GENOMIC DNA]</scope>
</reference>
<evidence type="ECO:0008006" key="15">
    <source>
        <dbReference type="Google" id="ProtNLM"/>
    </source>
</evidence>
<evidence type="ECO:0000256" key="11">
    <source>
        <dbReference type="PIRSR" id="PIRSR602401-1"/>
    </source>
</evidence>
<protein>
    <recommendedName>
        <fullName evidence="15">Cytochrome P450</fullName>
    </recommendedName>
</protein>
<evidence type="ECO:0000256" key="5">
    <source>
        <dbReference type="ARBA" id="ARBA00022723"/>
    </source>
</evidence>
<dbReference type="InterPro" id="IPR002401">
    <property type="entry name" value="Cyt_P450_E_grp-I"/>
</dbReference>
<name>A0ABD3CVD3_9LAMI</name>
<keyword evidence="8 11" id="KW-0408">Iron</keyword>
<evidence type="ECO:0000256" key="6">
    <source>
        <dbReference type="ARBA" id="ARBA00022989"/>
    </source>
</evidence>
<keyword evidence="5 11" id="KW-0479">Metal-binding</keyword>
<dbReference type="Proteomes" id="UP001632038">
    <property type="component" value="Unassembled WGS sequence"/>
</dbReference>
<gene>
    <name evidence="13" type="ORF">CASFOL_022271</name>
</gene>
<keyword evidence="7 12" id="KW-0560">Oxidoreductase</keyword>
<proteinExistence type="inferred from homology"/>
<evidence type="ECO:0000256" key="7">
    <source>
        <dbReference type="ARBA" id="ARBA00023002"/>
    </source>
</evidence>
<dbReference type="PROSITE" id="PS00086">
    <property type="entry name" value="CYTOCHROME_P450"/>
    <property type="match status" value="1"/>
</dbReference>
<dbReference type="PANTHER" id="PTHR47950:SF4">
    <property type="entry name" value="GERANIOL 8-HYDROXYLASE-LIKE"/>
    <property type="match status" value="1"/>
</dbReference>